<keyword evidence="2" id="KW-1185">Reference proteome</keyword>
<reference evidence="1" key="1">
    <citation type="submission" date="2021-05" db="EMBL/GenBank/DDBJ databases">
        <title>Draft genomes of bacteria isolated from model marine particles.</title>
        <authorList>
            <person name="Datta M.S."/>
            <person name="Schwartzman J.A."/>
            <person name="Enke T.N."/>
            <person name="Saavedra J."/>
            <person name="Cermak N."/>
            <person name="Cordero O.X."/>
        </authorList>
    </citation>
    <scope>NUCLEOTIDE SEQUENCE</scope>
    <source>
        <strain evidence="1">I2M19</strain>
    </source>
</reference>
<dbReference type="Proteomes" id="UP001647509">
    <property type="component" value="Unassembled WGS sequence"/>
</dbReference>
<evidence type="ECO:0000313" key="1">
    <source>
        <dbReference type="EMBL" id="MBU2950678.1"/>
    </source>
</evidence>
<protein>
    <submittedName>
        <fullName evidence="1">DUF1801 domain-containing protein</fullName>
    </submittedName>
</protein>
<comment type="caution">
    <text evidence="1">The sequence shown here is derived from an EMBL/GenBank/DDBJ whole genome shotgun (WGS) entry which is preliminary data.</text>
</comment>
<accession>A0ACC5U8V6</accession>
<organism evidence="1 2">
    <name type="scientific">Pseudotamlana agarivorans</name>
    <dbReference type="NCBI Taxonomy" id="481183"/>
    <lineage>
        <taxon>Bacteria</taxon>
        <taxon>Pseudomonadati</taxon>
        <taxon>Bacteroidota</taxon>
        <taxon>Flavobacteriia</taxon>
        <taxon>Flavobacteriales</taxon>
        <taxon>Flavobacteriaceae</taxon>
        <taxon>Pseudotamlana</taxon>
    </lineage>
</organism>
<dbReference type="EMBL" id="JAHKPD010000012">
    <property type="protein sequence ID" value="MBU2950678.1"/>
    <property type="molecule type" value="Genomic_DNA"/>
</dbReference>
<proteinExistence type="predicted"/>
<name>A0ACC5U8V6_9FLAO</name>
<gene>
    <name evidence="1" type="ORF">KO493_08220</name>
</gene>
<sequence>MLSELKACILKAAPKASELLNYNIPAYALIEGDKREAQFMIAGYKNHVGFYPHPTTMEQFDLELKSYKKGEGSVQFPLDKPLPKELIVNMVKYRMALLGAS</sequence>
<evidence type="ECO:0000313" key="2">
    <source>
        <dbReference type="Proteomes" id="UP001647509"/>
    </source>
</evidence>